<evidence type="ECO:0008006" key="4">
    <source>
        <dbReference type="Google" id="ProtNLM"/>
    </source>
</evidence>
<dbReference type="Proteomes" id="UP001576726">
    <property type="component" value="Unassembled WGS sequence"/>
</dbReference>
<reference evidence="2 3" key="1">
    <citation type="submission" date="2024-09" db="EMBL/GenBank/DDBJ databases">
        <authorList>
            <person name="Zhang Y."/>
        </authorList>
    </citation>
    <scope>NUCLEOTIDE SEQUENCE [LARGE SCALE GENOMIC DNA]</scope>
    <source>
        <strain evidence="2 3">SH314</strain>
    </source>
</reference>
<gene>
    <name evidence="2" type="ORF">ACE02L_18115</name>
</gene>
<dbReference type="EMBL" id="JBHFGJ010000011">
    <property type="protein sequence ID" value="MFB2654657.1"/>
    <property type="molecule type" value="Genomic_DNA"/>
</dbReference>
<keyword evidence="3" id="KW-1185">Reference proteome</keyword>
<evidence type="ECO:0000256" key="1">
    <source>
        <dbReference type="SAM" id="SignalP"/>
    </source>
</evidence>
<dbReference type="RefSeq" id="WP_374920028.1">
    <property type="nucleotide sequence ID" value="NZ_JBHFGJ010000011.1"/>
</dbReference>
<organism evidence="2 3">
    <name type="scientific">Shewanella seohaensis</name>
    <dbReference type="NCBI Taxonomy" id="755175"/>
    <lineage>
        <taxon>Bacteria</taxon>
        <taxon>Pseudomonadati</taxon>
        <taxon>Pseudomonadota</taxon>
        <taxon>Gammaproteobacteria</taxon>
        <taxon>Alteromonadales</taxon>
        <taxon>Shewanellaceae</taxon>
        <taxon>Shewanella</taxon>
    </lineage>
</organism>
<evidence type="ECO:0000313" key="2">
    <source>
        <dbReference type="EMBL" id="MFB2654657.1"/>
    </source>
</evidence>
<accession>A0ABV4VZN4</accession>
<keyword evidence="1" id="KW-0732">Signal</keyword>
<evidence type="ECO:0000313" key="3">
    <source>
        <dbReference type="Proteomes" id="UP001576726"/>
    </source>
</evidence>
<feature type="signal peptide" evidence="1">
    <location>
        <begin position="1"/>
        <end position="21"/>
    </location>
</feature>
<sequence>MRACYSFIAGIALLPLYTAYAADSDIAPVVKPEKQPQDMSDPLAIYTQAGFGVTDKGLNLKIGQAYDTGEENKAGMNVIEVKGIFGDTLGWRGEGAASDSVDSFRFRNFTANVTNGRAAQIDISYNLNPNLVAQESADLSYSFIQALPPMGRFSLYPLVGAGVSIGNDALEDDGSIDSGYSIMGVYGLVGMYSKLKITDKIWLNYNPFWLTTISGSDNYTDNYYGLGKSHILTHELALSYQINPRMNLRYFANFNENVSFMDGDHRIEFNYQL</sequence>
<feature type="chain" id="PRO_5045296592" description="Lipoprotein" evidence="1">
    <location>
        <begin position="22"/>
        <end position="273"/>
    </location>
</feature>
<comment type="caution">
    <text evidence="2">The sequence shown here is derived from an EMBL/GenBank/DDBJ whole genome shotgun (WGS) entry which is preliminary data.</text>
</comment>
<protein>
    <recommendedName>
        <fullName evidence="4">Lipoprotein</fullName>
    </recommendedName>
</protein>
<proteinExistence type="predicted"/>
<name>A0ABV4VZN4_9GAMM</name>